<dbReference type="RefSeq" id="WP_244727125.1">
    <property type="nucleotide sequence ID" value="NZ_JALIRP010000007.1"/>
</dbReference>
<feature type="compositionally biased region" description="Basic residues" evidence="4">
    <location>
        <begin position="257"/>
        <end position="266"/>
    </location>
</feature>
<feature type="compositionally biased region" description="Low complexity" evidence="4">
    <location>
        <begin position="141"/>
        <end position="151"/>
    </location>
</feature>
<evidence type="ECO:0000313" key="7">
    <source>
        <dbReference type="Proteomes" id="UP001139347"/>
    </source>
</evidence>
<evidence type="ECO:0000259" key="5">
    <source>
        <dbReference type="PROSITE" id="PS51930"/>
    </source>
</evidence>
<feature type="compositionally biased region" description="Basic and acidic residues" evidence="4">
    <location>
        <begin position="163"/>
        <end position="188"/>
    </location>
</feature>
<proteinExistence type="inferred from homology"/>
<reference evidence="6" key="1">
    <citation type="submission" date="2022-04" db="EMBL/GenBank/DDBJ databases">
        <title>Paenibacillus mangrovi sp. nov., a novel endophytic bacterium isolated from bark of Kandelia candel.</title>
        <authorList>
            <person name="Tuo L."/>
        </authorList>
    </citation>
    <scope>NUCLEOTIDE SEQUENCE</scope>
    <source>
        <strain evidence="6">KQZ6P-2</strain>
    </source>
</reference>
<gene>
    <name evidence="6" type="ORF">MUG84_17650</name>
</gene>
<dbReference type="Gene3D" id="3.30.70.1710">
    <property type="match status" value="1"/>
</dbReference>
<dbReference type="Pfam" id="PF00936">
    <property type="entry name" value="BMC"/>
    <property type="match status" value="1"/>
</dbReference>
<dbReference type="SUPFAM" id="SSF143414">
    <property type="entry name" value="CcmK-like"/>
    <property type="match status" value="1"/>
</dbReference>
<dbReference type="InterPro" id="IPR044872">
    <property type="entry name" value="CcmK/CsoS1_BMC"/>
</dbReference>
<dbReference type="PROSITE" id="PS51930">
    <property type="entry name" value="BMC_2"/>
    <property type="match status" value="1"/>
</dbReference>
<evidence type="ECO:0000256" key="1">
    <source>
        <dbReference type="ARBA" id="ARBA00024322"/>
    </source>
</evidence>
<dbReference type="CDD" id="cd07045">
    <property type="entry name" value="BMC_CcmK_like"/>
    <property type="match status" value="1"/>
</dbReference>
<comment type="subcellular location">
    <subcellularLocation>
        <location evidence="1">Bacterial microcompartment</location>
    </subcellularLocation>
</comment>
<organism evidence="6 7">
    <name type="scientific">Paenibacillus mangrovi</name>
    <dbReference type="NCBI Taxonomy" id="2931978"/>
    <lineage>
        <taxon>Bacteria</taxon>
        <taxon>Bacillati</taxon>
        <taxon>Bacillota</taxon>
        <taxon>Bacilli</taxon>
        <taxon>Bacillales</taxon>
        <taxon>Paenibacillaceae</taxon>
        <taxon>Paenibacillus</taxon>
    </lineage>
</organism>
<dbReference type="EMBL" id="JALIRP010000007">
    <property type="protein sequence ID" value="MCJ8013550.1"/>
    <property type="molecule type" value="Genomic_DNA"/>
</dbReference>
<dbReference type="InterPro" id="IPR050575">
    <property type="entry name" value="BMC_shell"/>
</dbReference>
<feature type="region of interest" description="Disordered" evidence="4">
    <location>
        <begin position="91"/>
        <end position="122"/>
    </location>
</feature>
<dbReference type="InterPro" id="IPR037233">
    <property type="entry name" value="CcmK-like_sf"/>
</dbReference>
<evidence type="ECO:0000256" key="3">
    <source>
        <dbReference type="PROSITE-ProRule" id="PRU01278"/>
    </source>
</evidence>
<dbReference type="PANTHER" id="PTHR33941:SF11">
    <property type="entry name" value="BACTERIAL MICROCOMPARTMENT SHELL PROTEIN PDUJ"/>
    <property type="match status" value="1"/>
</dbReference>
<accession>A0A9X1WTW0</accession>
<feature type="compositionally biased region" description="Polar residues" evidence="4">
    <location>
        <begin position="230"/>
        <end position="244"/>
    </location>
</feature>
<dbReference type="GO" id="GO:0031469">
    <property type="term" value="C:bacterial microcompartment"/>
    <property type="evidence" value="ECO:0007669"/>
    <property type="project" value="UniProtKB-SubCell"/>
</dbReference>
<protein>
    <submittedName>
        <fullName evidence="6">BMC domain-containing protein</fullName>
    </submittedName>
</protein>
<dbReference type="InterPro" id="IPR000249">
    <property type="entry name" value="BMC_dom"/>
</dbReference>
<dbReference type="SMART" id="SM00877">
    <property type="entry name" value="BMC"/>
    <property type="match status" value="1"/>
</dbReference>
<comment type="similarity">
    <text evidence="3">Belongs to the bacterial microcompartments protein family.</text>
</comment>
<evidence type="ECO:0000256" key="2">
    <source>
        <dbReference type="ARBA" id="ARBA00024446"/>
    </source>
</evidence>
<evidence type="ECO:0000256" key="4">
    <source>
        <dbReference type="SAM" id="MobiDB-lite"/>
    </source>
</evidence>
<comment type="caution">
    <text evidence="6">The sequence shown here is derived from an EMBL/GenBank/DDBJ whole genome shotgun (WGS) entry which is preliminary data.</text>
</comment>
<feature type="compositionally biased region" description="Basic and acidic residues" evidence="4">
    <location>
        <begin position="99"/>
        <end position="115"/>
    </location>
</feature>
<feature type="domain" description="BMC" evidence="5">
    <location>
        <begin position="5"/>
        <end position="89"/>
    </location>
</feature>
<dbReference type="PANTHER" id="PTHR33941">
    <property type="entry name" value="PROPANEDIOL UTILIZATION PROTEIN PDUA"/>
    <property type="match status" value="1"/>
</dbReference>
<evidence type="ECO:0000313" key="6">
    <source>
        <dbReference type="EMBL" id="MCJ8013550.1"/>
    </source>
</evidence>
<dbReference type="AlphaFoldDB" id="A0A9X1WTW0"/>
<sequence length="266" mass="27266">MRHSALGLVEVRGYLGAVAVADAALKAASVTCIGVEIIKGGLVTVKLDGDVGAVQAAVEAGAEMAKQLDVLVTRHVIARMHEETAALVAGPVDIGEGQRQPEKSKAMDKEQEKEAVQATGNGLEKVTAQVSVEDNAKHAVSKAASEASVAEKSMESGANSKAEALKATEAQKSEPLKDKASDAAESKKPAAAADMQTKADPVSTVVTKEAGEVKPVTEQADAVVKISATAEKQSGTPKGQNNGGNPRVQAHTQAAKSSKKKKKASS</sequence>
<feature type="region of interest" description="Disordered" evidence="4">
    <location>
        <begin position="137"/>
        <end position="266"/>
    </location>
</feature>
<name>A0A9X1WTW0_9BACL</name>
<keyword evidence="2" id="KW-1283">Bacterial microcompartment</keyword>
<dbReference type="Proteomes" id="UP001139347">
    <property type="component" value="Unassembled WGS sequence"/>
</dbReference>
<keyword evidence="7" id="KW-1185">Reference proteome</keyword>